<feature type="transmembrane region" description="Helical" evidence="11">
    <location>
        <begin position="98"/>
        <end position="118"/>
    </location>
</feature>
<dbReference type="GO" id="GO:0005886">
    <property type="term" value="C:plasma membrane"/>
    <property type="evidence" value="ECO:0007669"/>
    <property type="project" value="TreeGrafter"/>
</dbReference>
<comment type="subcellular location">
    <subcellularLocation>
        <location evidence="1">Membrane</location>
        <topology evidence="1">Multi-pass membrane protein</topology>
    </subcellularLocation>
</comment>
<dbReference type="EMBL" id="WJBH02000009">
    <property type="protein sequence ID" value="KAI9553485.1"/>
    <property type="molecule type" value="Genomic_DNA"/>
</dbReference>
<evidence type="ECO:0000256" key="1">
    <source>
        <dbReference type="ARBA" id="ARBA00004141"/>
    </source>
</evidence>
<comment type="similarity">
    <text evidence="9">Belongs to the monovalent cation:proton antiporter 1 (CPA1) transporter (TC 2.A.36) family.</text>
</comment>
<feature type="region of interest" description="Disordered" evidence="10">
    <location>
        <begin position="647"/>
        <end position="673"/>
    </location>
</feature>
<keyword evidence="5" id="KW-0915">Sodium</keyword>
<evidence type="ECO:0000256" key="10">
    <source>
        <dbReference type="SAM" id="MobiDB-lite"/>
    </source>
</evidence>
<dbReference type="Gene3D" id="6.10.140.1330">
    <property type="match status" value="1"/>
</dbReference>
<sequence>MPVISSLVICILFFMLFLPGYSFLQIVQPFENKFTAGEEPKNLDATNILTAQQPLLLNEHLTDSQRVGQPADSTTNTSTASPTGKHGMHIAQPNFPRVAVPFAIAMWVLGTCIVKIILNSWPKLITWIPETCCLIVAGFAVGIIFYLTKTTVLSPLSSTIFFFCMLPPVIFDAGFYMPNRPFFDHFGTILLFAMVGTIFNTICIGVSLWACGLSGIYGFEMSLLETLIFSALISAVDPVAVLAVFEEVHVDKVLYIIVFGESLLNDAVSVVLYNMCDSYISLGPENIETADVLSGFASFLVVALGGTAIGVFWGFLTGFVTKYTHRVMIIEPIFVFVMSYAAYLNAEAFQMIFFCGITMKNYVAENMSSTSLTTVKCGVKVLSNGSESIIFVFLGVNTVNDNHEWNTAFILLTIFFCSLYRALGVVILTELANYFRLHQLNWVEKFVMSYGGLRGAIAFALVLLIDPNRIPRQPLFVTTTISVVFFTVFVQGITIKPLVAFLKVKREDKWEKSMNERLHEKMLDYTMAGVVDILGQLSSNKVRDKFKQLDYAYIRPCLIREKKYHEPKILETYSKLTLQDAIEFARRKPSSWTVHSTNSFANLISNEAVGNLPRSNDSVVSVDLGESSTLSTISHSVLDRVWSSIRSKRDDRNSGQSENHCKRRRSTGCGSIRKQCTKKEKPLEAQHEIKNRHVSVPTRAGMEAIRVNMTGNNDKEKGEEEGLSFTVNPEIHRETISKKTTSVPVGGS</sequence>
<feature type="domain" description="Cation/H+ exchanger transmembrane" evidence="12">
    <location>
        <begin position="123"/>
        <end position="499"/>
    </location>
</feature>
<evidence type="ECO:0000256" key="9">
    <source>
        <dbReference type="RuleBase" id="RU003722"/>
    </source>
</evidence>
<feature type="transmembrane region" description="Helical" evidence="11">
    <location>
        <begin position="477"/>
        <end position="502"/>
    </location>
</feature>
<evidence type="ECO:0000259" key="12">
    <source>
        <dbReference type="Pfam" id="PF00999"/>
    </source>
</evidence>
<keyword evidence="7 11" id="KW-0472">Membrane</keyword>
<proteinExistence type="inferred from homology"/>
<dbReference type="GO" id="GO:0098719">
    <property type="term" value="P:sodium ion import across plasma membrane"/>
    <property type="evidence" value="ECO:0007669"/>
    <property type="project" value="TreeGrafter"/>
</dbReference>
<keyword evidence="2 9" id="KW-0813">Transport</keyword>
<dbReference type="InterPro" id="IPR006153">
    <property type="entry name" value="Cation/H_exchanger_TM"/>
</dbReference>
<feature type="transmembrane region" description="Helical" evidence="11">
    <location>
        <begin position="159"/>
        <end position="177"/>
    </location>
</feature>
<accession>A0AAD5PSG9</accession>
<dbReference type="InterPro" id="IPR004709">
    <property type="entry name" value="NaH_exchanger"/>
</dbReference>
<name>A0AAD5PSG9_9CRUS</name>
<feature type="region of interest" description="Disordered" evidence="10">
    <location>
        <begin position="65"/>
        <end position="85"/>
    </location>
</feature>
<keyword evidence="14" id="KW-1185">Reference proteome</keyword>
<keyword evidence="6 9" id="KW-0406">Ion transport</keyword>
<dbReference type="NCBIfam" id="TIGR00840">
    <property type="entry name" value="b_cpa1"/>
    <property type="match status" value="1"/>
</dbReference>
<keyword evidence="4 11" id="KW-1133">Transmembrane helix</keyword>
<evidence type="ECO:0000256" key="7">
    <source>
        <dbReference type="ARBA" id="ARBA00023136"/>
    </source>
</evidence>
<evidence type="ECO:0000256" key="11">
    <source>
        <dbReference type="SAM" id="Phobius"/>
    </source>
</evidence>
<dbReference type="PANTHER" id="PTHR10110">
    <property type="entry name" value="SODIUM/HYDROGEN EXCHANGER"/>
    <property type="match status" value="1"/>
</dbReference>
<dbReference type="PANTHER" id="PTHR10110:SF98">
    <property type="entry name" value="SODIUM_HYDROGEN EXCHANGER"/>
    <property type="match status" value="1"/>
</dbReference>
<feature type="transmembrane region" description="Helical" evidence="11">
    <location>
        <begin position="408"/>
        <end position="435"/>
    </location>
</feature>
<evidence type="ECO:0000256" key="2">
    <source>
        <dbReference type="ARBA" id="ARBA00022448"/>
    </source>
</evidence>
<feature type="transmembrane region" description="Helical" evidence="11">
    <location>
        <begin position="447"/>
        <end position="465"/>
    </location>
</feature>
<feature type="region of interest" description="Disordered" evidence="10">
    <location>
        <begin position="711"/>
        <end position="730"/>
    </location>
</feature>
<comment type="caution">
    <text evidence="13">The sequence shown here is derived from an EMBL/GenBank/DDBJ whole genome shotgun (WGS) entry which is preliminary data.</text>
</comment>
<feature type="transmembrane region" description="Helical" evidence="11">
    <location>
        <begin position="223"/>
        <end position="245"/>
    </location>
</feature>
<feature type="compositionally biased region" description="Polar residues" evidence="10">
    <location>
        <begin position="65"/>
        <end position="82"/>
    </location>
</feature>
<protein>
    <recommendedName>
        <fullName evidence="9">Sodium/hydrogen exchanger</fullName>
    </recommendedName>
</protein>
<evidence type="ECO:0000256" key="3">
    <source>
        <dbReference type="ARBA" id="ARBA00022692"/>
    </source>
</evidence>
<feature type="transmembrane region" description="Helical" evidence="11">
    <location>
        <begin position="189"/>
        <end position="211"/>
    </location>
</feature>
<dbReference type="Proteomes" id="UP000820818">
    <property type="component" value="Linkage Group LG9"/>
</dbReference>
<evidence type="ECO:0000313" key="13">
    <source>
        <dbReference type="EMBL" id="KAI9553485.1"/>
    </source>
</evidence>
<evidence type="ECO:0000313" key="14">
    <source>
        <dbReference type="Proteomes" id="UP000820818"/>
    </source>
</evidence>
<keyword evidence="8 9" id="KW-0739">Sodium transport</keyword>
<keyword evidence="3 9" id="KW-0812">Transmembrane</keyword>
<feature type="transmembrane region" description="Helical" evidence="11">
    <location>
        <begin position="296"/>
        <end position="321"/>
    </location>
</feature>
<reference evidence="13 14" key="1">
    <citation type="submission" date="2022-05" db="EMBL/GenBank/DDBJ databases">
        <title>A multi-omics perspective on studying reproductive biology in Daphnia sinensis.</title>
        <authorList>
            <person name="Jia J."/>
        </authorList>
    </citation>
    <scope>NUCLEOTIDE SEQUENCE [LARGE SCALE GENOMIC DNA]</scope>
    <source>
        <strain evidence="13 14">WSL</strain>
    </source>
</reference>
<dbReference type="InterPro" id="IPR018422">
    <property type="entry name" value="Cation/H_exchanger_CPA1"/>
</dbReference>
<organism evidence="13 14">
    <name type="scientific">Daphnia sinensis</name>
    <dbReference type="NCBI Taxonomy" id="1820382"/>
    <lineage>
        <taxon>Eukaryota</taxon>
        <taxon>Metazoa</taxon>
        <taxon>Ecdysozoa</taxon>
        <taxon>Arthropoda</taxon>
        <taxon>Crustacea</taxon>
        <taxon>Branchiopoda</taxon>
        <taxon>Diplostraca</taxon>
        <taxon>Cladocera</taxon>
        <taxon>Anomopoda</taxon>
        <taxon>Daphniidae</taxon>
        <taxon>Daphnia</taxon>
        <taxon>Daphnia similis group</taxon>
    </lineage>
</organism>
<evidence type="ECO:0000256" key="5">
    <source>
        <dbReference type="ARBA" id="ARBA00023053"/>
    </source>
</evidence>
<dbReference type="Pfam" id="PF00999">
    <property type="entry name" value="Na_H_Exchanger"/>
    <property type="match status" value="1"/>
</dbReference>
<dbReference type="GO" id="GO:0015385">
    <property type="term" value="F:sodium:proton antiporter activity"/>
    <property type="evidence" value="ECO:0007669"/>
    <property type="project" value="InterPro"/>
</dbReference>
<dbReference type="GO" id="GO:0015386">
    <property type="term" value="F:potassium:proton antiporter activity"/>
    <property type="evidence" value="ECO:0007669"/>
    <property type="project" value="TreeGrafter"/>
</dbReference>
<dbReference type="PRINTS" id="PR01084">
    <property type="entry name" value="NAHEXCHNGR"/>
</dbReference>
<feature type="transmembrane region" description="Helical" evidence="11">
    <location>
        <begin position="6"/>
        <end position="24"/>
    </location>
</feature>
<evidence type="ECO:0000256" key="4">
    <source>
        <dbReference type="ARBA" id="ARBA00022989"/>
    </source>
</evidence>
<evidence type="ECO:0000256" key="6">
    <source>
        <dbReference type="ARBA" id="ARBA00023065"/>
    </source>
</evidence>
<evidence type="ECO:0000256" key="8">
    <source>
        <dbReference type="ARBA" id="ARBA00023201"/>
    </source>
</evidence>
<dbReference type="AlphaFoldDB" id="A0AAD5PSG9"/>
<feature type="transmembrane region" description="Helical" evidence="11">
    <location>
        <begin position="333"/>
        <end position="359"/>
    </location>
</feature>
<gene>
    <name evidence="13" type="ORF">GHT06_021397</name>
</gene>
<keyword evidence="9" id="KW-0050">Antiport</keyword>
<feature type="transmembrane region" description="Helical" evidence="11">
    <location>
        <begin position="124"/>
        <end position="147"/>
    </location>
</feature>
<dbReference type="GO" id="GO:0051453">
    <property type="term" value="P:regulation of intracellular pH"/>
    <property type="evidence" value="ECO:0007669"/>
    <property type="project" value="TreeGrafter"/>
</dbReference>